<dbReference type="Gene3D" id="3.20.180.10">
    <property type="entry name" value="PNP-oxidase-like"/>
    <property type="match status" value="1"/>
</dbReference>
<name>A0ABS2U2F0_9ACTN</name>
<sequence length="218" mass="22682">MDIPGLSGAETDPPVPLRHFVAPTGDVFLLFPGGSAAVRAVRAVDSGEAAAVLEVTDVAPVAVPHRIRGRARVVGWLSEVPGGAFESGTELLKLEPAEVTVDDLWGAGRVEPEDFAAATPDPLAPYETAVLQHLAADHAEEVAALSALIDDRPGSGPDGGRPPVTAVPLALDAYGLRVRFSGPDGLFDAYFDFPEPVDGVPAARRALHALFRAVGDED</sequence>
<organism evidence="1 2">
    <name type="scientific">Actinacidiphila acididurans</name>
    <dbReference type="NCBI Taxonomy" id="2784346"/>
    <lineage>
        <taxon>Bacteria</taxon>
        <taxon>Bacillati</taxon>
        <taxon>Actinomycetota</taxon>
        <taxon>Actinomycetes</taxon>
        <taxon>Kitasatosporales</taxon>
        <taxon>Streptomycetaceae</taxon>
        <taxon>Actinacidiphila</taxon>
    </lineage>
</organism>
<keyword evidence="2" id="KW-1185">Reference proteome</keyword>
<dbReference type="SUPFAM" id="SSF50475">
    <property type="entry name" value="FMN-binding split barrel"/>
    <property type="match status" value="1"/>
</dbReference>
<dbReference type="Proteomes" id="UP000749040">
    <property type="component" value="Unassembled WGS sequence"/>
</dbReference>
<gene>
    <name evidence="1" type="ORF">ITX44_35470</name>
</gene>
<evidence type="ECO:0000313" key="2">
    <source>
        <dbReference type="Proteomes" id="UP000749040"/>
    </source>
</evidence>
<accession>A0ABS2U2F0</accession>
<dbReference type="InterPro" id="IPR037119">
    <property type="entry name" value="Haem_oxidase_HugZ-like_sf"/>
</dbReference>
<dbReference type="EMBL" id="JADKYB010000028">
    <property type="protein sequence ID" value="MBM9509766.1"/>
    <property type="molecule type" value="Genomic_DNA"/>
</dbReference>
<protein>
    <submittedName>
        <fullName evidence="1">DUF2470 domain-containing protein</fullName>
    </submittedName>
</protein>
<reference evidence="1 2" key="1">
    <citation type="submission" date="2021-01" db="EMBL/GenBank/DDBJ databases">
        <title>Streptomyces acididurans sp. nov., isolated from a peat swamp forest soil.</title>
        <authorList>
            <person name="Chantavorakit T."/>
            <person name="Duangmal K."/>
        </authorList>
    </citation>
    <scope>NUCLEOTIDE SEQUENCE [LARGE SCALE GENOMIC DNA]</scope>
    <source>
        <strain evidence="1 2">KK5PA1</strain>
    </source>
</reference>
<comment type="caution">
    <text evidence="1">The sequence shown here is derived from an EMBL/GenBank/DDBJ whole genome shotgun (WGS) entry which is preliminary data.</text>
</comment>
<proteinExistence type="predicted"/>
<evidence type="ECO:0000313" key="1">
    <source>
        <dbReference type="EMBL" id="MBM9509766.1"/>
    </source>
</evidence>